<organism evidence="2 3">
    <name type="scientific">Nocardia mexicana</name>
    <dbReference type="NCBI Taxonomy" id="279262"/>
    <lineage>
        <taxon>Bacteria</taxon>
        <taxon>Bacillati</taxon>
        <taxon>Actinomycetota</taxon>
        <taxon>Actinomycetes</taxon>
        <taxon>Mycobacteriales</taxon>
        <taxon>Nocardiaceae</taxon>
        <taxon>Nocardia</taxon>
    </lineage>
</organism>
<feature type="signal peptide" evidence="1">
    <location>
        <begin position="1"/>
        <end position="26"/>
    </location>
</feature>
<dbReference type="AlphaFoldDB" id="A0A370GSJ8"/>
<dbReference type="STRING" id="1210089.GCA_001613165_03018"/>
<evidence type="ECO:0000256" key="1">
    <source>
        <dbReference type="SAM" id="SignalP"/>
    </source>
</evidence>
<accession>A0A370GSJ8</accession>
<proteinExistence type="predicted"/>
<comment type="caution">
    <text evidence="2">The sequence shown here is derived from an EMBL/GenBank/DDBJ whole genome shotgun (WGS) entry which is preliminary data.</text>
</comment>
<gene>
    <name evidence="2" type="ORF">DFR68_111230</name>
</gene>
<dbReference type="RefSeq" id="WP_068019772.1">
    <property type="nucleotide sequence ID" value="NZ_QQAZ01000011.1"/>
</dbReference>
<dbReference type="Proteomes" id="UP000255355">
    <property type="component" value="Unassembled WGS sequence"/>
</dbReference>
<dbReference type="OrthoDB" id="4559962at2"/>
<protein>
    <submittedName>
        <fullName evidence="2">Uncharacterized protein</fullName>
    </submittedName>
</protein>
<dbReference type="EMBL" id="QQAZ01000011">
    <property type="protein sequence ID" value="RDI46471.1"/>
    <property type="molecule type" value="Genomic_DNA"/>
</dbReference>
<reference evidence="2 3" key="1">
    <citation type="submission" date="2018-07" db="EMBL/GenBank/DDBJ databases">
        <title>Genomic Encyclopedia of Type Strains, Phase IV (KMG-IV): sequencing the most valuable type-strain genomes for metagenomic binning, comparative biology and taxonomic classification.</title>
        <authorList>
            <person name="Goeker M."/>
        </authorList>
    </citation>
    <scope>NUCLEOTIDE SEQUENCE [LARGE SCALE GENOMIC DNA]</scope>
    <source>
        <strain evidence="2 3">DSM 44952</strain>
    </source>
</reference>
<evidence type="ECO:0000313" key="3">
    <source>
        <dbReference type="Proteomes" id="UP000255355"/>
    </source>
</evidence>
<name>A0A370GSJ8_9NOCA</name>
<keyword evidence="3" id="KW-1185">Reference proteome</keyword>
<sequence>MSNRIAAAFAALTIGTLFGSGAQALADDIRYGVYDNRGACEAAGADTPAHPGWTRYECRPAPSSSWELYLVN</sequence>
<keyword evidence="1" id="KW-0732">Signal</keyword>
<feature type="chain" id="PRO_5017034204" evidence="1">
    <location>
        <begin position="27"/>
        <end position="72"/>
    </location>
</feature>
<evidence type="ECO:0000313" key="2">
    <source>
        <dbReference type="EMBL" id="RDI46471.1"/>
    </source>
</evidence>